<dbReference type="Gene3D" id="3.30.1520.10">
    <property type="entry name" value="Phox-like domain"/>
    <property type="match status" value="1"/>
</dbReference>
<dbReference type="GO" id="GO:0035091">
    <property type="term" value="F:phosphatidylinositol binding"/>
    <property type="evidence" value="ECO:0007669"/>
    <property type="project" value="InterPro"/>
</dbReference>
<keyword evidence="5" id="KW-1185">Reference proteome</keyword>
<evidence type="ECO:0000259" key="2">
    <source>
        <dbReference type="PROSITE" id="PS50011"/>
    </source>
</evidence>
<dbReference type="OrthoDB" id="1278353at2759"/>
<dbReference type="InterPro" id="IPR011009">
    <property type="entry name" value="Kinase-like_dom_sf"/>
</dbReference>
<feature type="region of interest" description="Disordered" evidence="1">
    <location>
        <begin position="141"/>
        <end position="166"/>
    </location>
</feature>
<sequence>MEQDEQLNVHDIVWNFSVTDPRLHSKGFTVYKVSCKCFSIKCPELITELVCWKRYNDFKLLYKSLMNLHKAQHGNDPFPEFVKPTIFGRFTENVIEKRRQSAVELLNFISTRPHLYKSHTFKHFLEEGRVQSDFNKRGSLLGSKSSKSNVISSPLKGDADTKAHITPPHLKLDNMEKVKLGPGAQLAEKPVDENNDQTVHLVQGNEALGQGQIEQTILEGTWNFPQVADDVSLGSSTEDEIVDADDDLVSASSLPDADLTSFDTRSQSSAKAGMGKSISGSTKWLQEGLNICAGMGSETINSEFVRELPTKFMTVESSNNNRDPAFDAESVVPSSFSTQDNFQADPSAAASCKNDTVGKSIDVEECGSVKEALQSSGSSKTECGKGDLDLSVELHMRTSSCGSDVTTSSWGYYVNAICRSQDVAFTQTHDLNNTFRSSFETSWSVESDMLEDSSKVLGQKSTQTQTSKSLLKSLVSGMSVLNRPRSVTEQSVSTMSLGGKDDYIYRAANQISKAQNSQANGNYEVAFAYYKSGVGILLHGVQGDTNKYRRDAVRRKTAQYLMKAEDLYNRHLADDNIGELRWGMDSFLSPSLDPSFAFIRGSAKELRNFQVLGTIDKVILVRHKVTDETFVIKSIPKSTLDTGSAQSILPTSCPYMVSLHRFFETEDSVFLLLQYASGGKLWTYIGDYLYGEKNVRANCGEEKVNSEDARCVYAENKWETAHGSENIEQGYSSSKDVITNGETRSVDQNLGSSLQAQLFECSDTLRISELSSEIGNVDATVYSAKSSGYTDSFRGAYEEKGSCSLNGRDILTKLNSVNCDLEDKNILTDSNSNEMAPSNGKTSSALQTFSSFSDECASVSEQDSSVISPVSLPDDKSFHCFLQKNLAPSYAFSANSAASSNTDHRVSVCEKVNDILAVSEHWNSPEQMSSDQSSSHTAFCLSRNEDNYGDNVYTVNATGSAVIDDNSEDIITKSQEILIDENKVIEEINSRFSCSQSQIKPPCQTSYNTEEYVDVTKKSSKDNISQQSDQIYASTLSDRLCDGEGQNSLTSAEFLNAKDISDNYPKNTSPFSSVLSATPVLDRNRKHHSQSFTGSMGSLFKPAGTPQRLSLSHLSCKGVARSSSFESDFRSPLRNRAREVSDSFEQVDMSSKDTVQIPESLIKKWIAQMVTAVSRLHSLGVICRDLKPSNVLLGDGGQVFLTYFCNLGHGEQEFDWAAKENFYAAP</sequence>
<evidence type="ECO:0000313" key="4">
    <source>
        <dbReference type="EMBL" id="CAG5123199.1"/>
    </source>
</evidence>
<dbReference type="PROSITE" id="PS50011">
    <property type="entry name" value="PROTEIN_KINASE_DOM"/>
    <property type="match status" value="1"/>
</dbReference>
<proteinExistence type="predicted"/>
<dbReference type="CDD" id="cd02677">
    <property type="entry name" value="MIT_SNX15"/>
    <property type="match status" value="1"/>
</dbReference>
<dbReference type="InterPro" id="IPR051866">
    <property type="entry name" value="Intracell_Sig-Traffick_Protein"/>
</dbReference>
<dbReference type="AlphaFoldDB" id="A0A8S3Z2A1"/>
<organism evidence="4 5">
    <name type="scientific">Candidula unifasciata</name>
    <dbReference type="NCBI Taxonomy" id="100452"/>
    <lineage>
        <taxon>Eukaryota</taxon>
        <taxon>Metazoa</taxon>
        <taxon>Spiralia</taxon>
        <taxon>Lophotrochozoa</taxon>
        <taxon>Mollusca</taxon>
        <taxon>Gastropoda</taxon>
        <taxon>Heterobranchia</taxon>
        <taxon>Euthyneura</taxon>
        <taxon>Panpulmonata</taxon>
        <taxon>Eupulmonata</taxon>
        <taxon>Stylommatophora</taxon>
        <taxon>Helicina</taxon>
        <taxon>Helicoidea</taxon>
        <taxon>Geomitridae</taxon>
        <taxon>Candidula</taxon>
    </lineage>
</organism>
<dbReference type="Proteomes" id="UP000678393">
    <property type="component" value="Unassembled WGS sequence"/>
</dbReference>
<dbReference type="PANTHER" id="PTHR15508">
    <property type="entry name" value="RIBOSOMAL PROTEIN S6 KINASE"/>
    <property type="match status" value="1"/>
</dbReference>
<dbReference type="InterPro" id="IPR036181">
    <property type="entry name" value="MIT_dom_sf"/>
</dbReference>
<dbReference type="Gene3D" id="1.20.58.80">
    <property type="entry name" value="Phosphotransferase system, lactose/cellobiose-type IIA subunit"/>
    <property type="match status" value="1"/>
</dbReference>
<dbReference type="InterPro" id="IPR036871">
    <property type="entry name" value="PX_dom_sf"/>
</dbReference>
<dbReference type="SUPFAM" id="SSF56112">
    <property type="entry name" value="Protein kinase-like (PK-like)"/>
    <property type="match status" value="1"/>
</dbReference>
<feature type="region of interest" description="Disordered" evidence="1">
    <location>
        <begin position="254"/>
        <end position="278"/>
    </location>
</feature>
<feature type="domain" description="PX" evidence="3">
    <location>
        <begin position="1"/>
        <end position="132"/>
    </location>
</feature>
<feature type="compositionally biased region" description="Low complexity" evidence="1">
    <location>
        <begin position="141"/>
        <end position="156"/>
    </location>
</feature>
<dbReference type="GO" id="GO:0004672">
    <property type="term" value="F:protein kinase activity"/>
    <property type="evidence" value="ECO:0007669"/>
    <property type="project" value="InterPro"/>
</dbReference>
<reference evidence="4" key="1">
    <citation type="submission" date="2021-04" db="EMBL/GenBank/DDBJ databases">
        <authorList>
            <consortium name="Molecular Ecology Group"/>
        </authorList>
    </citation>
    <scope>NUCLEOTIDE SEQUENCE</scope>
</reference>
<feature type="non-terminal residue" evidence="4">
    <location>
        <position position="1226"/>
    </location>
</feature>
<comment type="caution">
    <text evidence="4">The sequence shown here is derived from an EMBL/GenBank/DDBJ whole genome shotgun (WGS) entry which is preliminary data.</text>
</comment>
<dbReference type="SUPFAM" id="SSF116846">
    <property type="entry name" value="MIT domain"/>
    <property type="match status" value="1"/>
</dbReference>
<gene>
    <name evidence="4" type="ORF">CUNI_LOCUS8757</name>
</gene>
<accession>A0A8S3Z2A1</accession>
<dbReference type="Gene3D" id="3.30.200.20">
    <property type="entry name" value="Phosphorylase Kinase, domain 1"/>
    <property type="match status" value="1"/>
</dbReference>
<dbReference type="Pfam" id="PF04212">
    <property type="entry name" value="MIT"/>
    <property type="match status" value="1"/>
</dbReference>
<protein>
    <recommendedName>
        <fullName evidence="6">Ribosomal protein S6 kinase delta-1</fullName>
    </recommendedName>
</protein>
<dbReference type="SMART" id="SM00312">
    <property type="entry name" value="PX"/>
    <property type="match status" value="1"/>
</dbReference>
<dbReference type="InterPro" id="IPR000719">
    <property type="entry name" value="Prot_kinase_dom"/>
</dbReference>
<evidence type="ECO:0008006" key="6">
    <source>
        <dbReference type="Google" id="ProtNLM"/>
    </source>
</evidence>
<dbReference type="InterPro" id="IPR001683">
    <property type="entry name" value="PX_dom"/>
</dbReference>
<evidence type="ECO:0000256" key="1">
    <source>
        <dbReference type="SAM" id="MobiDB-lite"/>
    </source>
</evidence>
<dbReference type="Pfam" id="PF00787">
    <property type="entry name" value="PX"/>
    <property type="match status" value="1"/>
</dbReference>
<evidence type="ECO:0000259" key="3">
    <source>
        <dbReference type="PROSITE" id="PS50195"/>
    </source>
</evidence>
<dbReference type="GO" id="GO:0005524">
    <property type="term" value="F:ATP binding"/>
    <property type="evidence" value="ECO:0007669"/>
    <property type="project" value="InterPro"/>
</dbReference>
<dbReference type="InterPro" id="IPR007330">
    <property type="entry name" value="MIT_dom"/>
</dbReference>
<dbReference type="SUPFAM" id="SSF64268">
    <property type="entry name" value="PX domain"/>
    <property type="match status" value="1"/>
</dbReference>
<dbReference type="SMART" id="SM00745">
    <property type="entry name" value="MIT"/>
    <property type="match status" value="1"/>
</dbReference>
<dbReference type="EMBL" id="CAJHNH020001467">
    <property type="protein sequence ID" value="CAG5123199.1"/>
    <property type="molecule type" value="Genomic_DNA"/>
</dbReference>
<dbReference type="Pfam" id="PF00069">
    <property type="entry name" value="Pkinase"/>
    <property type="match status" value="1"/>
</dbReference>
<feature type="domain" description="Protein kinase" evidence="2">
    <location>
        <begin position="1010"/>
        <end position="1226"/>
    </location>
</feature>
<name>A0A8S3Z2A1_9EUPU</name>
<dbReference type="Gene3D" id="1.10.510.10">
    <property type="entry name" value="Transferase(Phosphotransferase) domain 1"/>
    <property type="match status" value="1"/>
</dbReference>
<feature type="compositionally biased region" description="Polar residues" evidence="1">
    <location>
        <begin position="261"/>
        <end position="270"/>
    </location>
</feature>
<dbReference type="PROSITE" id="PS50195">
    <property type="entry name" value="PX"/>
    <property type="match status" value="1"/>
</dbReference>
<dbReference type="PANTHER" id="PTHR15508:SF8">
    <property type="entry name" value="LD24550P"/>
    <property type="match status" value="1"/>
</dbReference>
<evidence type="ECO:0000313" key="5">
    <source>
        <dbReference type="Proteomes" id="UP000678393"/>
    </source>
</evidence>